<sequence>MRISKIIARFQNTGISISSSYDFLQRSSFHSTLHLNQKEEILPTNVVVRSIAYIVQKTDRWDSLLKELCLASSSQITPSVAVQVLKRIKKPEAALKFFQWLDAREGFSHDSLSYSAIIKVLSKNRNPSNASTADSLLHTKIDLGMQVIRADYDLVLRQLAVVRRSDAALPLLDEMVACGFNPSVISCRALLSELFRSKREDLGWEFFARILDGKIGTPRFEIVNVAMKNLCVKGDLHGALELFMKVKAENYKPNSESFNVLIKGCCEKGEVKILCEVFKSMLDDNVKPDSYTVNLLIKELCREGKPEYGNQLFNHMRRVGWIDRKFVYAQLVDSLCDYGWWLKAFKIFVKMVRRGHHPKRDSYDNLVRRLCTGGRVNEAFEVKDLTMRKGCLPAADIHNGLIDGLCLSGRMDLVEKLLAKIDVRGSEFDSRGYNIVLRGYCLSRNAVEAAKWAERMRGAGLKPDVELHDALTACAGDRGMGDEAVEVKACVDEL</sequence>
<evidence type="ECO:0000313" key="5">
    <source>
        <dbReference type="Proteomes" id="UP001412067"/>
    </source>
</evidence>
<accession>A0ABR2MP98</accession>
<evidence type="ECO:0000256" key="3">
    <source>
        <dbReference type="PROSITE-ProRule" id="PRU00708"/>
    </source>
</evidence>
<comment type="caution">
    <text evidence="4">The sequence shown here is derived from an EMBL/GenBank/DDBJ whole genome shotgun (WGS) entry which is preliminary data.</text>
</comment>
<keyword evidence="2" id="KW-0677">Repeat</keyword>
<dbReference type="Gene3D" id="1.25.40.10">
    <property type="entry name" value="Tetratricopeptide repeat domain"/>
    <property type="match status" value="3"/>
</dbReference>
<proteinExistence type="inferred from homology"/>
<protein>
    <submittedName>
        <fullName evidence="4">Pentatricopeptide repeat-containing protein</fullName>
    </submittedName>
</protein>
<keyword evidence="5" id="KW-1185">Reference proteome</keyword>
<dbReference type="NCBIfam" id="TIGR00756">
    <property type="entry name" value="PPR"/>
    <property type="match status" value="3"/>
</dbReference>
<dbReference type="InterPro" id="IPR011990">
    <property type="entry name" value="TPR-like_helical_dom_sf"/>
</dbReference>
<feature type="repeat" description="PPR" evidence="3">
    <location>
        <begin position="324"/>
        <end position="358"/>
    </location>
</feature>
<comment type="similarity">
    <text evidence="1">Belongs to the PPR family. P subfamily.</text>
</comment>
<dbReference type="EMBL" id="JBBWWR010000005">
    <property type="protein sequence ID" value="KAK8965896.1"/>
    <property type="molecule type" value="Genomic_DNA"/>
</dbReference>
<dbReference type="Pfam" id="PF13041">
    <property type="entry name" value="PPR_2"/>
    <property type="match status" value="1"/>
</dbReference>
<dbReference type="PANTHER" id="PTHR47938:SF35">
    <property type="entry name" value="PENTATRICOPEPTIDE REPEAT-CONTAINING PROTEIN 4, MITOCHONDRIAL-RELATED"/>
    <property type="match status" value="1"/>
</dbReference>
<dbReference type="InterPro" id="IPR002885">
    <property type="entry name" value="PPR_rpt"/>
</dbReference>
<evidence type="ECO:0000256" key="2">
    <source>
        <dbReference type="ARBA" id="ARBA00022737"/>
    </source>
</evidence>
<gene>
    <name evidence="4" type="ORF">KSP40_PGU009743</name>
</gene>
<dbReference type="PANTHER" id="PTHR47938">
    <property type="entry name" value="RESPIRATORY COMPLEX I CHAPERONE (CIA84), PUTATIVE (AFU_ORTHOLOGUE AFUA_2G06020)-RELATED"/>
    <property type="match status" value="1"/>
</dbReference>
<feature type="repeat" description="PPR" evidence="3">
    <location>
        <begin position="359"/>
        <end position="393"/>
    </location>
</feature>
<feature type="repeat" description="PPR" evidence="3">
    <location>
        <begin position="254"/>
        <end position="288"/>
    </location>
</feature>
<dbReference type="Proteomes" id="UP001412067">
    <property type="component" value="Unassembled WGS sequence"/>
</dbReference>
<reference evidence="4 5" key="1">
    <citation type="journal article" date="2022" name="Nat. Plants">
        <title>Genomes of leafy and leafless Platanthera orchids illuminate the evolution of mycoheterotrophy.</title>
        <authorList>
            <person name="Li M.H."/>
            <person name="Liu K.W."/>
            <person name="Li Z."/>
            <person name="Lu H.C."/>
            <person name="Ye Q.L."/>
            <person name="Zhang D."/>
            <person name="Wang J.Y."/>
            <person name="Li Y.F."/>
            <person name="Zhong Z.M."/>
            <person name="Liu X."/>
            <person name="Yu X."/>
            <person name="Liu D.K."/>
            <person name="Tu X.D."/>
            <person name="Liu B."/>
            <person name="Hao Y."/>
            <person name="Liao X.Y."/>
            <person name="Jiang Y.T."/>
            <person name="Sun W.H."/>
            <person name="Chen J."/>
            <person name="Chen Y.Q."/>
            <person name="Ai Y."/>
            <person name="Zhai J.W."/>
            <person name="Wu S.S."/>
            <person name="Zhou Z."/>
            <person name="Hsiao Y.Y."/>
            <person name="Wu W.L."/>
            <person name="Chen Y.Y."/>
            <person name="Lin Y.F."/>
            <person name="Hsu J.L."/>
            <person name="Li C.Y."/>
            <person name="Wang Z.W."/>
            <person name="Zhao X."/>
            <person name="Zhong W.Y."/>
            <person name="Ma X.K."/>
            <person name="Ma L."/>
            <person name="Huang J."/>
            <person name="Chen G.Z."/>
            <person name="Huang M.Z."/>
            <person name="Huang L."/>
            <person name="Peng D.H."/>
            <person name="Luo Y.B."/>
            <person name="Zou S.Q."/>
            <person name="Chen S.P."/>
            <person name="Lan S."/>
            <person name="Tsai W.C."/>
            <person name="Van de Peer Y."/>
            <person name="Liu Z.J."/>
        </authorList>
    </citation>
    <scope>NUCLEOTIDE SEQUENCE [LARGE SCALE GENOMIC DNA]</scope>
    <source>
        <strain evidence="4">Lor288</strain>
    </source>
</reference>
<evidence type="ECO:0000313" key="4">
    <source>
        <dbReference type="EMBL" id="KAK8965896.1"/>
    </source>
</evidence>
<organism evidence="4 5">
    <name type="scientific">Platanthera guangdongensis</name>
    <dbReference type="NCBI Taxonomy" id="2320717"/>
    <lineage>
        <taxon>Eukaryota</taxon>
        <taxon>Viridiplantae</taxon>
        <taxon>Streptophyta</taxon>
        <taxon>Embryophyta</taxon>
        <taxon>Tracheophyta</taxon>
        <taxon>Spermatophyta</taxon>
        <taxon>Magnoliopsida</taxon>
        <taxon>Liliopsida</taxon>
        <taxon>Asparagales</taxon>
        <taxon>Orchidaceae</taxon>
        <taxon>Orchidoideae</taxon>
        <taxon>Orchideae</taxon>
        <taxon>Orchidinae</taxon>
        <taxon>Platanthera</taxon>
    </lineage>
</organism>
<dbReference type="PROSITE" id="PS51375">
    <property type="entry name" value="PPR"/>
    <property type="match status" value="5"/>
</dbReference>
<evidence type="ECO:0000256" key="1">
    <source>
        <dbReference type="ARBA" id="ARBA00007626"/>
    </source>
</evidence>
<feature type="repeat" description="PPR" evidence="3">
    <location>
        <begin position="289"/>
        <end position="323"/>
    </location>
</feature>
<dbReference type="Pfam" id="PF01535">
    <property type="entry name" value="PPR"/>
    <property type="match status" value="4"/>
</dbReference>
<name>A0ABR2MP98_9ASPA</name>
<feature type="repeat" description="PPR" evidence="3">
    <location>
        <begin position="429"/>
        <end position="463"/>
    </location>
</feature>